<proteinExistence type="predicted"/>
<feature type="transmembrane region" description="Helical" evidence="1">
    <location>
        <begin position="218"/>
        <end position="237"/>
    </location>
</feature>
<protein>
    <submittedName>
        <fullName evidence="2">Uncharacterized protein</fullName>
    </submittedName>
</protein>
<dbReference type="EMBL" id="HBNS01060885">
    <property type="protein sequence ID" value="CAE4668315.1"/>
    <property type="molecule type" value="Transcribed_RNA"/>
</dbReference>
<evidence type="ECO:0000313" key="2">
    <source>
        <dbReference type="EMBL" id="CAE4668315.1"/>
    </source>
</evidence>
<reference evidence="2" key="1">
    <citation type="submission" date="2021-01" db="EMBL/GenBank/DDBJ databases">
        <authorList>
            <person name="Corre E."/>
            <person name="Pelletier E."/>
            <person name="Niang G."/>
            <person name="Scheremetjew M."/>
            <person name="Finn R."/>
            <person name="Kale V."/>
            <person name="Holt S."/>
            <person name="Cochrane G."/>
            <person name="Meng A."/>
            <person name="Brown T."/>
            <person name="Cohen L."/>
        </authorList>
    </citation>
    <scope>NUCLEOTIDE SEQUENCE</scope>
    <source>
        <strain evidence="2">GSO104</strain>
    </source>
</reference>
<feature type="transmembrane region" description="Helical" evidence="1">
    <location>
        <begin position="183"/>
        <end position="206"/>
    </location>
</feature>
<dbReference type="AlphaFoldDB" id="A0A7S4T886"/>
<feature type="transmembrane region" description="Helical" evidence="1">
    <location>
        <begin position="271"/>
        <end position="289"/>
    </location>
</feature>
<keyword evidence="1" id="KW-1133">Transmembrane helix</keyword>
<keyword evidence="1" id="KW-0472">Membrane</keyword>
<sequence>MKVTLFITACLIRSNHAFAPLHGLITNQVRGKQPLVSAPSIIIPPRHDATDSSPATTRLHSSVKGIELAGLLYDSTSMATEAWDWTANLGAPAALVAGAVIATLYETRENFAPKKNESKWVRIAKQSCRFLLLSSFALETLSIFVGTVTGNVLLGHGEQIAAKAIGYTSPLALLKHHHEINYLTIQICFLQGLFNWLGAVAIDLLIPKEGETKSARKMNQCMATTLVTISFWITAFYNYHLNFYDDYAQMLRKYFKLVVQRYLCWPLRPMSLLYVPSTILTLFMMWRAFSSPAEEDEE</sequence>
<name>A0A7S4T886_9STRA</name>
<keyword evidence="1" id="KW-0812">Transmembrane</keyword>
<gene>
    <name evidence="2" type="ORF">DBRI00130_LOCUS43866</name>
</gene>
<organism evidence="2">
    <name type="scientific">Ditylum brightwellii</name>
    <dbReference type="NCBI Taxonomy" id="49249"/>
    <lineage>
        <taxon>Eukaryota</taxon>
        <taxon>Sar</taxon>
        <taxon>Stramenopiles</taxon>
        <taxon>Ochrophyta</taxon>
        <taxon>Bacillariophyta</taxon>
        <taxon>Mediophyceae</taxon>
        <taxon>Lithodesmiophycidae</taxon>
        <taxon>Lithodesmiales</taxon>
        <taxon>Lithodesmiaceae</taxon>
        <taxon>Ditylum</taxon>
    </lineage>
</organism>
<evidence type="ECO:0000256" key="1">
    <source>
        <dbReference type="SAM" id="Phobius"/>
    </source>
</evidence>
<accession>A0A7S4T886</accession>